<dbReference type="PANTHER" id="PTHR13422">
    <property type="entry name" value="SIN3-HDAC COMPLEX-ASSOCIATED FACTOR"/>
    <property type="match status" value="1"/>
</dbReference>
<evidence type="ECO:0000313" key="2">
    <source>
        <dbReference type="EMBL" id="CAH1104033.1"/>
    </source>
</evidence>
<name>A0A9P0CP15_9CUCU</name>
<evidence type="ECO:0000256" key="1">
    <source>
        <dbReference type="SAM" id="MobiDB-lite"/>
    </source>
</evidence>
<dbReference type="InterPro" id="IPR026065">
    <property type="entry name" value="FAM60A"/>
</dbReference>
<accession>A0A9P0CP15</accession>
<dbReference type="AlphaFoldDB" id="A0A9P0CP15"/>
<dbReference type="OrthoDB" id="10023333at2759"/>
<dbReference type="Pfam" id="PF15396">
    <property type="entry name" value="FAM60A"/>
    <property type="match status" value="1"/>
</dbReference>
<protein>
    <submittedName>
        <fullName evidence="2">Uncharacterized protein</fullName>
    </submittedName>
</protein>
<evidence type="ECO:0000313" key="3">
    <source>
        <dbReference type="Proteomes" id="UP001153636"/>
    </source>
</evidence>
<dbReference type="PANTHER" id="PTHR13422:SF12">
    <property type="entry name" value="SIN3-HDAC COMPLEX-ASSOCIATED FACTOR"/>
    <property type="match status" value="1"/>
</dbReference>
<organism evidence="2 3">
    <name type="scientific">Psylliodes chrysocephalus</name>
    <dbReference type="NCBI Taxonomy" id="3402493"/>
    <lineage>
        <taxon>Eukaryota</taxon>
        <taxon>Metazoa</taxon>
        <taxon>Ecdysozoa</taxon>
        <taxon>Arthropoda</taxon>
        <taxon>Hexapoda</taxon>
        <taxon>Insecta</taxon>
        <taxon>Pterygota</taxon>
        <taxon>Neoptera</taxon>
        <taxon>Endopterygota</taxon>
        <taxon>Coleoptera</taxon>
        <taxon>Polyphaga</taxon>
        <taxon>Cucujiformia</taxon>
        <taxon>Chrysomeloidea</taxon>
        <taxon>Chrysomelidae</taxon>
        <taxon>Galerucinae</taxon>
        <taxon>Alticini</taxon>
        <taxon>Psylliodes</taxon>
    </lineage>
</organism>
<dbReference type="EMBL" id="OV651828">
    <property type="protein sequence ID" value="CAH1104033.1"/>
    <property type="molecule type" value="Genomic_DNA"/>
</dbReference>
<reference evidence="2" key="1">
    <citation type="submission" date="2022-01" db="EMBL/GenBank/DDBJ databases">
        <authorList>
            <person name="King R."/>
        </authorList>
    </citation>
    <scope>NUCLEOTIDE SEQUENCE</scope>
</reference>
<dbReference type="Proteomes" id="UP001153636">
    <property type="component" value="Chromosome 16"/>
</dbReference>
<sequence length="155" mass="18138">MFSHNKMQLWYPKHSSDSNISQTQRKIRESLESYTSEDTDLTDADFLSVDSQTTNTSDTSRTVSPTNSYAHFNVKKQRHTNQELNEANFCTDKRNLQVSDFIDLNYWKEEKVCCGIIFRGVHDEIMIDPRFMKACSSRIRNIERNKENSTENIIV</sequence>
<proteinExistence type="predicted"/>
<dbReference type="GO" id="GO:0070822">
    <property type="term" value="C:Sin3-type complex"/>
    <property type="evidence" value="ECO:0007669"/>
    <property type="project" value="TreeGrafter"/>
</dbReference>
<gene>
    <name evidence="2" type="ORF">PSYICH_LOCUS5319</name>
</gene>
<keyword evidence="3" id="KW-1185">Reference proteome</keyword>
<dbReference type="GO" id="GO:0030336">
    <property type="term" value="P:negative regulation of cell migration"/>
    <property type="evidence" value="ECO:0007669"/>
    <property type="project" value="TreeGrafter"/>
</dbReference>
<feature type="region of interest" description="Disordered" evidence="1">
    <location>
        <begin position="1"/>
        <end position="34"/>
    </location>
</feature>